<comment type="caution">
    <text evidence="6">The sequence shown here is derived from an EMBL/GenBank/DDBJ whole genome shotgun (WGS) entry which is preliminary data.</text>
</comment>
<evidence type="ECO:0000256" key="2">
    <source>
        <dbReference type="ARBA" id="ARBA00022980"/>
    </source>
</evidence>
<dbReference type="Proteomes" id="UP001055102">
    <property type="component" value="Unassembled WGS sequence"/>
</dbReference>
<reference evidence="6" key="1">
    <citation type="journal article" date="2021" name="Front. Microbiol.">
        <title>Comprehensive Comparative Genomics and Phenotyping of Methylobacterium Species.</title>
        <authorList>
            <person name="Alessa O."/>
            <person name="Ogura Y."/>
            <person name="Fujitani Y."/>
            <person name="Takami H."/>
            <person name="Hayashi T."/>
            <person name="Sahin N."/>
            <person name="Tani A."/>
        </authorList>
    </citation>
    <scope>NUCLEOTIDE SEQUENCE</scope>
    <source>
        <strain evidence="6">LMG 23639</strain>
    </source>
</reference>
<sequence length="137" mass="15365">MRHGFAHRRFNRTPEHRKAMFANMSAALIKHEQIVTTLPKAKDLRPVIEKLVTLGRTDSLHARRLAMSQIRDADMVRKLFTVLGPRYKGRPGGYCRIMKAGFRYGDNAAMAVIEFVDRDVEARGKDSGPSQAAAAEA</sequence>
<protein>
    <recommendedName>
        <fullName evidence="4">Large ribosomal subunit protein bL17</fullName>
    </recommendedName>
</protein>
<dbReference type="NCBIfam" id="TIGR00059">
    <property type="entry name" value="L17"/>
    <property type="match status" value="1"/>
</dbReference>
<dbReference type="GO" id="GO:0005840">
    <property type="term" value="C:ribosome"/>
    <property type="evidence" value="ECO:0007669"/>
    <property type="project" value="UniProtKB-KW"/>
</dbReference>
<keyword evidence="2 4" id="KW-0689">Ribosomal protein</keyword>
<name>A0ABQ4SVS1_9HYPH</name>
<evidence type="ECO:0000256" key="3">
    <source>
        <dbReference type="ARBA" id="ARBA00023274"/>
    </source>
</evidence>
<evidence type="ECO:0000256" key="5">
    <source>
        <dbReference type="RuleBase" id="RU000660"/>
    </source>
</evidence>
<comment type="subunit">
    <text evidence="4">Part of the 50S ribosomal subunit. Contacts protein L32.</text>
</comment>
<dbReference type="PROSITE" id="PS01167">
    <property type="entry name" value="RIBOSOMAL_L17"/>
    <property type="match status" value="1"/>
</dbReference>
<dbReference type="InterPro" id="IPR000456">
    <property type="entry name" value="Ribosomal_bL17"/>
</dbReference>
<dbReference type="PANTHER" id="PTHR14413:SF16">
    <property type="entry name" value="LARGE RIBOSOMAL SUBUNIT PROTEIN BL17M"/>
    <property type="match status" value="1"/>
</dbReference>
<dbReference type="Pfam" id="PF01196">
    <property type="entry name" value="Ribosomal_L17"/>
    <property type="match status" value="1"/>
</dbReference>
<dbReference type="SUPFAM" id="SSF64263">
    <property type="entry name" value="Prokaryotic ribosomal protein L17"/>
    <property type="match status" value="1"/>
</dbReference>
<reference evidence="6" key="2">
    <citation type="submission" date="2021-08" db="EMBL/GenBank/DDBJ databases">
        <authorList>
            <person name="Tani A."/>
            <person name="Ola A."/>
            <person name="Ogura Y."/>
            <person name="Katsura K."/>
            <person name="Hayashi T."/>
        </authorList>
    </citation>
    <scope>NUCLEOTIDE SEQUENCE</scope>
    <source>
        <strain evidence="6">LMG 23639</strain>
    </source>
</reference>
<evidence type="ECO:0000256" key="4">
    <source>
        <dbReference type="HAMAP-Rule" id="MF_01368"/>
    </source>
</evidence>
<keyword evidence="3 4" id="KW-0687">Ribonucleoprotein</keyword>
<dbReference type="EMBL" id="BPQR01000018">
    <property type="protein sequence ID" value="GJE05796.1"/>
    <property type="molecule type" value="Genomic_DNA"/>
</dbReference>
<comment type="similarity">
    <text evidence="1 4 5">Belongs to the bacterial ribosomal protein bL17 family.</text>
</comment>
<dbReference type="HAMAP" id="MF_01368">
    <property type="entry name" value="Ribosomal_bL17"/>
    <property type="match status" value="1"/>
</dbReference>
<accession>A0ABQ4SVS1</accession>
<dbReference type="InterPro" id="IPR036373">
    <property type="entry name" value="Ribosomal_bL17_sf"/>
</dbReference>
<evidence type="ECO:0000313" key="7">
    <source>
        <dbReference type="Proteomes" id="UP001055102"/>
    </source>
</evidence>
<dbReference type="PANTHER" id="PTHR14413">
    <property type="entry name" value="RIBOSOMAL PROTEIN L17"/>
    <property type="match status" value="1"/>
</dbReference>
<evidence type="ECO:0000313" key="6">
    <source>
        <dbReference type="EMBL" id="GJE05796.1"/>
    </source>
</evidence>
<proteinExistence type="inferred from homology"/>
<gene>
    <name evidence="4 6" type="primary">rplQ</name>
    <name evidence="6" type="ORF">AOPFMNJM_1102</name>
</gene>
<organism evidence="6 7">
    <name type="scientific">Methylobacterium jeotgali</name>
    <dbReference type="NCBI Taxonomy" id="381630"/>
    <lineage>
        <taxon>Bacteria</taxon>
        <taxon>Pseudomonadati</taxon>
        <taxon>Pseudomonadota</taxon>
        <taxon>Alphaproteobacteria</taxon>
        <taxon>Hyphomicrobiales</taxon>
        <taxon>Methylobacteriaceae</taxon>
        <taxon>Methylobacterium</taxon>
    </lineage>
</organism>
<evidence type="ECO:0000256" key="1">
    <source>
        <dbReference type="ARBA" id="ARBA00008777"/>
    </source>
</evidence>
<dbReference type="RefSeq" id="WP_238274461.1">
    <property type="nucleotide sequence ID" value="NZ_BPQR01000018.1"/>
</dbReference>
<dbReference type="Gene3D" id="3.90.1030.10">
    <property type="entry name" value="Ribosomal protein L17"/>
    <property type="match status" value="1"/>
</dbReference>
<keyword evidence="7" id="KW-1185">Reference proteome</keyword>
<dbReference type="InterPro" id="IPR047859">
    <property type="entry name" value="Ribosomal_bL17_CS"/>
</dbReference>